<dbReference type="PANTHER" id="PTHR33375">
    <property type="entry name" value="CHROMOSOME-PARTITIONING PROTEIN PARB-RELATED"/>
    <property type="match status" value="1"/>
</dbReference>
<evidence type="ECO:0000259" key="2">
    <source>
        <dbReference type="SMART" id="SM00470"/>
    </source>
</evidence>
<reference evidence="3 4" key="1">
    <citation type="submission" date="2016-11" db="EMBL/GenBank/DDBJ databases">
        <title>Paenibacillus species isolates.</title>
        <authorList>
            <person name="Beno S.M."/>
        </authorList>
    </citation>
    <scope>NUCLEOTIDE SEQUENCE [LARGE SCALE GENOMIC DNA]</scope>
    <source>
        <strain evidence="3 4">FSL H7-0433</strain>
    </source>
</reference>
<organism evidence="3 4">
    <name type="scientific">Paenibacillus odorifer</name>
    <dbReference type="NCBI Taxonomy" id="189426"/>
    <lineage>
        <taxon>Bacteria</taxon>
        <taxon>Bacillati</taxon>
        <taxon>Bacillota</taxon>
        <taxon>Bacilli</taxon>
        <taxon>Bacillales</taxon>
        <taxon>Paenibacillaceae</taxon>
        <taxon>Paenibacillus</taxon>
    </lineage>
</organism>
<dbReference type="InterPro" id="IPR036086">
    <property type="entry name" value="ParB/Sulfiredoxin_sf"/>
</dbReference>
<feature type="coiled-coil region" evidence="1">
    <location>
        <begin position="260"/>
        <end position="287"/>
    </location>
</feature>
<keyword evidence="4" id="KW-1185">Reference proteome</keyword>
<evidence type="ECO:0000256" key="1">
    <source>
        <dbReference type="SAM" id="Coils"/>
    </source>
</evidence>
<comment type="caution">
    <text evidence="3">The sequence shown here is derived from an EMBL/GenBank/DDBJ whole genome shotgun (WGS) entry which is preliminary data.</text>
</comment>
<protein>
    <submittedName>
        <fullName evidence="3">Plasmid-partitioning protein</fullName>
    </submittedName>
</protein>
<name>A0ABX3GL70_9BACL</name>
<feature type="coiled-coil region" evidence="1">
    <location>
        <begin position="175"/>
        <end position="209"/>
    </location>
</feature>
<dbReference type="RefSeq" id="WP_076219407.1">
    <property type="nucleotide sequence ID" value="NZ_MPTU01000010.1"/>
</dbReference>
<gene>
    <name evidence="3" type="ORF">BSO21_18830</name>
</gene>
<dbReference type="InterPro" id="IPR050336">
    <property type="entry name" value="Chromosome_partition/occlusion"/>
</dbReference>
<proteinExistence type="predicted"/>
<feature type="domain" description="ParB-like N-terminal" evidence="2">
    <location>
        <begin position="1"/>
        <end position="85"/>
    </location>
</feature>
<dbReference type="Gene3D" id="3.90.1530.10">
    <property type="entry name" value="Conserved hypothetical protein from pyrococcus furiosus pfu- 392566-001, ParB domain"/>
    <property type="match status" value="1"/>
</dbReference>
<dbReference type="SUPFAM" id="SSF110849">
    <property type="entry name" value="ParB/Sulfiredoxin"/>
    <property type="match status" value="1"/>
</dbReference>
<dbReference type="PANTHER" id="PTHR33375:SF1">
    <property type="entry name" value="CHROMOSOME-PARTITIONING PROTEIN PARB-RELATED"/>
    <property type="match status" value="1"/>
</dbReference>
<accession>A0ABX3GL70</accession>
<dbReference type="CDD" id="cd16410">
    <property type="entry name" value="ParB_N_like"/>
    <property type="match status" value="1"/>
</dbReference>
<dbReference type="Proteomes" id="UP000187158">
    <property type="component" value="Unassembled WGS sequence"/>
</dbReference>
<keyword evidence="1" id="KW-0175">Coiled coil</keyword>
<dbReference type="Pfam" id="PF02195">
    <property type="entry name" value="ParB_N"/>
    <property type="match status" value="1"/>
</dbReference>
<dbReference type="SMART" id="SM00470">
    <property type="entry name" value="ParB"/>
    <property type="match status" value="1"/>
</dbReference>
<sequence>MLIDIRKIKVTDRIRQEFIGIEELAQDIAENGLINPIVVTSDYQLIAGERRLRAHQHMGREKVEVNVMEVRDRAHHLQLEISENEHRRDFTFSERIAYGKKIEELEKIKAKERMASPDKESLPEGDKGQVRDIVAEQAGFGSGRNYDKAKFIAENATPEIIQSLDAGLISTHKAFTETKERMEAAEQAVVEANARTEAAEKEKENLRKQYKDSIPSDQLEDAVNAAIERQQEENEVFMAQKDKEAQAALKARDAKWKKDIEAESQKVRDLDEGYKRVKEELEALKLQQPDDFDEQQSQTQMKKLRYEADINTIQLSIHVKQFLQKAAVSTLNLGSVTSASSSEKKRFNESLDMLQNFIDQMRPAVNGRKVVQ</sequence>
<dbReference type="InterPro" id="IPR003115">
    <property type="entry name" value="ParB_N"/>
</dbReference>
<evidence type="ECO:0000313" key="3">
    <source>
        <dbReference type="EMBL" id="OMD29928.1"/>
    </source>
</evidence>
<dbReference type="EMBL" id="MPVP01000126">
    <property type="protein sequence ID" value="OMD29928.1"/>
    <property type="molecule type" value="Genomic_DNA"/>
</dbReference>
<evidence type="ECO:0000313" key="4">
    <source>
        <dbReference type="Proteomes" id="UP000187158"/>
    </source>
</evidence>